<name>A0A6A4IMP2_APOLU</name>
<dbReference type="EMBL" id="WIXP02000003">
    <property type="protein sequence ID" value="KAF6212903.1"/>
    <property type="molecule type" value="Genomic_DNA"/>
</dbReference>
<dbReference type="AlphaFoldDB" id="A0A6A4IMP2"/>
<keyword evidence="2" id="KW-1185">Reference proteome</keyword>
<evidence type="ECO:0000313" key="1">
    <source>
        <dbReference type="EMBL" id="KAF6212903.1"/>
    </source>
</evidence>
<comment type="caution">
    <text evidence="1">The sequence shown here is derived from an EMBL/GenBank/DDBJ whole genome shotgun (WGS) entry which is preliminary data.</text>
</comment>
<gene>
    <name evidence="1" type="ORF">GE061_010613</name>
</gene>
<organism evidence="1 2">
    <name type="scientific">Apolygus lucorum</name>
    <name type="common">Small green plant bug</name>
    <name type="synonym">Lygocoris lucorum</name>
    <dbReference type="NCBI Taxonomy" id="248454"/>
    <lineage>
        <taxon>Eukaryota</taxon>
        <taxon>Metazoa</taxon>
        <taxon>Ecdysozoa</taxon>
        <taxon>Arthropoda</taxon>
        <taxon>Hexapoda</taxon>
        <taxon>Insecta</taxon>
        <taxon>Pterygota</taxon>
        <taxon>Neoptera</taxon>
        <taxon>Paraneoptera</taxon>
        <taxon>Hemiptera</taxon>
        <taxon>Heteroptera</taxon>
        <taxon>Panheteroptera</taxon>
        <taxon>Cimicomorpha</taxon>
        <taxon>Miridae</taxon>
        <taxon>Mirini</taxon>
        <taxon>Apolygus</taxon>
    </lineage>
</organism>
<proteinExistence type="predicted"/>
<sequence>MGAAAVVVVVIRIFGVRRFRLAELYAVLPTSGYQNPLSQPQKKNPKFPQKRKTLKVKDEIKIPMNTMQFFFFFLEVDCNLLMI</sequence>
<evidence type="ECO:0000313" key="2">
    <source>
        <dbReference type="Proteomes" id="UP000466442"/>
    </source>
</evidence>
<accession>A0A6A4IMP2</accession>
<reference evidence="1" key="1">
    <citation type="journal article" date="2021" name="Mol. Ecol. Resour.">
        <title>Apolygus lucorum genome provides insights into omnivorousness and mesophyll feeding.</title>
        <authorList>
            <person name="Liu Y."/>
            <person name="Liu H."/>
            <person name="Wang H."/>
            <person name="Huang T."/>
            <person name="Liu B."/>
            <person name="Yang B."/>
            <person name="Yin L."/>
            <person name="Li B."/>
            <person name="Zhang Y."/>
            <person name="Zhang S."/>
            <person name="Jiang F."/>
            <person name="Zhang X."/>
            <person name="Ren Y."/>
            <person name="Wang B."/>
            <person name="Wang S."/>
            <person name="Lu Y."/>
            <person name="Wu K."/>
            <person name="Fan W."/>
            <person name="Wang G."/>
        </authorList>
    </citation>
    <scope>NUCLEOTIDE SEQUENCE</scope>
    <source>
        <strain evidence="1">12Hb</strain>
    </source>
</reference>
<protein>
    <submittedName>
        <fullName evidence="1">Uncharacterized protein</fullName>
    </submittedName>
</protein>
<dbReference type="Proteomes" id="UP000466442">
    <property type="component" value="Unassembled WGS sequence"/>
</dbReference>